<keyword evidence="12" id="KW-0963">Cytoplasm</keyword>
<evidence type="ECO:0000256" key="12">
    <source>
        <dbReference type="HAMAP-Rule" id="MF_01815"/>
    </source>
</evidence>
<dbReference type="NCBIfam" id="NF006829">
    <property type="entry name" value="PRK09352.1"/>
    <property type="match status" value="1"/>
</dbReference>
<dbReference type="AlphaFoldDB" id="A0A1H3BHL1"/>
<gene>
    <name evidence="12" type="primary">fabH</name>
    <name evidence="15" type="ORF">SAMN04487960_10926</name>
</gene>
<dbReference type="Pfam" id="PF08541">
    <property type="entry name" value="ACP_syn_III_C"/>
    <property type="match status" value="1"/>
</dbReference>
<feature type="region of interest" description="ACP-binding" evidence="12">
    <location>
        <begin position="250"/>
        <end position="254"/>
    </location>
</feature>
<keyword evidence="9 12" id="KW-0511">Multifunctional enzyme</keyword>
<feature type="active site" evidence="12">
    <location>
        <position position="279"/>
    </location>
</feature>
<feature type="domain" description="Beta-ketoacyl-[acyl-carrier-protein] synthase III C-terminal" evidence="13">
    <location>
        <begin position="233"/>
        <end position="321"/>
    </location>
</feature>
<keyword evidence="6 12" id="KW-0276">Fatty acid metabolism</keyword>
<reference evidence="15 16" key="1">
    <citation type="submission" date="2016-10" db="EMBL/GenBank/DDBJ databases">
        <authorList>
            <person name="de Groot N.N."/>
        </authorList>
    </citation>
    <scope>NUCLEOTIDE SEQUENCE [LARGE SCALE GENOMIC DNA]</scope>
    <source>
        <strain evidence="15 16">CGMCC 1.7059</strain>
    </source>
</reference>
<dbReference type="OrthoDB" id="9815506at2"/>
<comment type="subcellular location">
    <subcellularLocation>
        <location evidence="12">Cytoplasm</location>
    </subcellularLocation>
</comment>
<feature type="active site" evidence="12">
    <location>
        <position position="249"/>
    </location>
</feature>
<dbReference type="Proteomes" id="UP000199675">
    <property type="component" value="Unassembled WGS sequence"/>
</dbReference>
<dbReference type="PANTHER" id="PTHR43091">
    <property type="entry name" value="3-OXOACYL-[ACYL-CARRIER-PROTEIN] SYNTHASE"/>
    <property type="match status" value="1"/>
</dbReference>
<evidence type="ECO:0000256" key="2">
    <source>
        <dbReference type="ARBA" id="ARBA00008642"/>
    </source>
</evidence>
<evidence type="ECO:0000256" key="6">
    <source>
        <dbReference type="ARBA" id="ARBA00022832"/>
    </source>
</evidence>
<evidence type="ECO:0000259" key="14">
    <source>
        <dbReference type="Pfam" id="PF08545"/>
    </source>
</evidence>
<dbReference type="NCBIfam" id="TIGR00747">
    <property type="entry name" value="fabH"/>
    <property type="match status" value="1"/>
</dbReference>
<evidence type="ECO:0000256" key="11">
    <source>
        <dbReference type="ARBA" id="ARBA00051096"/>
    </source>
</evidence>
<dbReference type="SUPFAM" id="SSF53901">
    <property type="entry name" value="Thiolase-like"/>
    <property type="match status" value="1"/>
</dbReference>
<sequence length="322" mass="34815">MTYARITGTGSYLPDNIVTNADLEKKVATTDQWIRERTGIEQRHIALENQTTVDLAEGAARRAIEAAGINPQDIDLIVFATSTPDKIFPSCACILQNRLDIHGCPAFDIQAVCSGFVYALATAEKFIKSGSSKKALVVGAEVFSRIVDWSDRGTCVLFGDGAGAVILEADENTGILSTHLHADGQYEELLHVPCGVSSPKEQFRHVAPFVEMKGNEVFKVAVNTLGKIVDETLSANQMEKSDIDWLVPHQANLRIIAATAKKLDMPMDRVVVTVNKHGNTSAASIPLALDAAVRDGRIKKNEVVLLEAFGGGFTWGSALLRL</sequence>
<keyword evidence="16" id="KW-1185">Reference proteome</keyword>
<organism evidence="15 16">
    <name type="scientific">Marinobacter mobilis</name>
    <dbReference type="NCBI Taxonomy" id="488533"/>
    <lineage>
        <taxon>Bacteria</taxon>
        <taxon>Pseudomonadati</taxon>
        <taxon>Pseudomonadota</taxon>
        <taxon>Gammaproteobacteria</taxon>
        <taxon>Pseudomonadales</taxon>
        <taxon>Marinobacteraceae</taxon>
        <taxon>Marinobacter</taxon>
    </lineage>
</organism>
<dbReference type="Pfam" id="PF08545">
    <property type="entry name" value="ACP_syn_III"/>
    <property type="match status" value="1"/>
</dbReference>
<dbReference type="InterPro" id="IPR016039">
    <property type="entry name" value="Thiolase-like"/>
</dbReference>
<name>A0A1H3BHL1_9GAMM</name>
<dbReference type="GO" id="GO:0033818">
    <property type="term" value="F:beta-ketoacyl-acyl-carrier-protein synthase III activity"/>
    <property type="evidence" value="ECO:0007669"/>
    <property type="project" value="UniProtKB-UniRule"/>
</dbReference>
<dbReference type="Gene3D" id="3.40.47.10">
    <property type="match status" value="1"/>
</dbReference>
<proteinExistence type="inferred from homology"/>
<keyword evidence="5 12" id="KW-0808">Transferase</keyword>
<comment type="pathway">
    <text evidence="1 12">Lipid metabolism; fatty acid biosynthesis.</text>
</comment>
<protein>
    <recommendedName>
        <fullName evidence="3 12">Beta-ketoacyl-[acyl-carrier-protein] synthase III</fullName>
        <shortName evidence="12">Beta-ketoacyl-ACP synthase III</shortName>
        <shortName evidence="12">KAS III</shortName>
        <ecNumber evidence="3 12">2.3.1.180</ecNumber>
    </recommendedName>
    <alternativeName>
        <fullName evidence="12">3-oxoacyl-[acyl-carrier-protein] synthase 3</fullName>
    </alternativeName>
    <alternativeName>
        <fullName evidence="12">3-oxoacyl-[acyl-carrier-protein] synthase III</fullName>
    </alternativeName>
</protein>
<evidence type="ECO:0000256" key="10">
    <source>
        <dbReference type="ARBA" id="ARBA00023315"/>
    </source>
</evidence>
<feature type="domain" description="Beta-ketoacyl-[acyl-carrier-protein] synthase III N-terminal" evidence="14">
    <location>
        <begin position="107"/>
        <end position="184"/>
    </location>
</feature>
<keyword evidence="8 12" id="KW-0275">Fatty acid biosynthesis</keyword>
<dbReference type="InterPro" id="IPR013747">
    <property type="entry name" value="ACP_syn_III_C"/>
</dbReference>
<dbReference type="FunFam" id="3.40.47.10:FF:000004">
    <property type="entry name" value="3-oxoacyl-[acyl-carrier-protein] synthase 3"/>
    <property type="match status" value="1"/>
</dbReference>
<dbReference type="InterPro" id="IPR004655">
    <property type="entry name" value="FabH"/>
</dbReference>
<dbReference type="STRING" id="488533.SAMN04487960_10926"/>
<dbReference type="RefSeq" id="WP_091815826.1">
    <property type="nucleotide sequence ID" value="NZ_FNNE01000009.1"/>
</dbReference>
<comment type="similarity">
    <text evidence="2 12">Belongs to the thiolase-like superfamily. FabH family.</text>
</comment>
<feature type="active site" evidence="12">
    <location>
        <position position="113"/>
    </location>
</feature>
<dbReference type="GO" id="GO:0005737">
    <property type="term" value="C:cytoplasm"/>
    <property type="evidence" value="ECO:0007669"/>
    <property type="project" value="UniProtKB-SubCell"/>
</dbReference>
<comment type="domain">
    <text evidence="12">The last Arg residue of the ACP-binding site is essential for the weak association between ACP/AcpP and FabH.</text>
</comment>
<dbReference type="GO" id="GO:0006633">
    <property type="term" value="P:fatty acid biosynthetic process"/>
    <property type="evidence" value="ECO:0007669"/>
    <property type="project" value="UniProtKB-UniRule"/>
</dbReference>
<keyword evidence="10 12" id="KW-0012">Acyltransferase</keyword>
<dbReference type="InterPro" id="IPR013751">
    <property type="entry name" value="ACP_syn_III_N"/>
</dbReference>
<dbReference type="HAMAP" id="MF_01815">
    <property type="entry name" value="FabH"/>
    <property type="match status" value="1"/>
</dbReference>
<evidence type="ECO:0000313" key="15">
    <source>
        <dbReference type="EMBL" id="SDX41191.1"/>
    </source>
</evidence>
<dbReference type="CDD" id="cd00830">
    <property type="entry name" value="KAS_III"/>
    <property type="match status" value="1"/>
</dbReference>
<evidence type="ECO:0000256" key="7">
    <source>
        <dbReference type="ARBA" id="ARBA00023098"/>
    </source>
</evidence>
<keyword evidence="4 12" id="KW-0444">Lipid biosynthesis</keyword>
<evidence type="ECO:0000256" key="4">
    <source>
        <dbReference type="ARBA" id="ARBA00022516"/>
    </source>
</evidence>
<dbReference type="GO" id="GO:0004315">
    <property type="term" value="F:3-oxoacyl-[acyl-carrier-protein] synthase activity"/>
    <property type="evidence" value="ECO:0007669"/>
    <property type="project" value="InterPro"/>
</dbReference>
<comment type="function">
    <text evidence="12">Catalyzes the condensation reaction of fatty acid synthesis by the addition to an acyl acceptor of two carbons from malonyl-ACP. Catalyzes the first condensation reaction which initiates fatty acid synthesis and may therefore play a role in governing the total rate of fatty acid production. Possesses both acetoacetyl-ACP synthase and acetyl transacylase activities. Its substrate specificity determines the biosynthesis of branched-chain and/or straight-chain of fatty acids.</text>
</comment>
<evidence type="ECO:0000256" key="3">
    <source>
        <dbReference type="ARBA" id="ARBA00012333"/>
    </source>
</evidence>
<evidence type="ECO:0000256" key="8">
    <source>
        <dbReference type="ARBA" id="ARBA00023160"/>
    </source>
</evidence>
<evidence type="ECO:0000256" key="1">
    <source>
        <dbReference type="ARBA" id="ARBA00005194"/>
    </source>
</evidence>
<comment type="catalytic activity">
    <reaction evidence="11">
        <text>malonyl-[ACP] + acetyl-CoA + H(+) = 3-oxobutanoyl-[ACP] + CO2 + CoA</text>
        <dbReference type="Rhea" id="RHEA:12080"/>
        <dbReference type="Rhea" id="RHEA-COMP:9623"/>
        <dbReference type="Rhea" id="RHEA-COMP:9625"/>
        <dbReference type="ChEBI" id="CHEBI:15378"/>
        <dbReference type="ChEBI" id="CHEBI:16526"/>
        <dbReference type="ChEBI" id="CHEBI:57287"/>
        <dbReference type="ChEBI" id="CHEBI:57288"/>
        <dbReference type="ChEBI" id="CHEBI:78449"/>
        <dbReference type="ChEBI" id="CHEBI:78450"/>
        <dbReference type="EC" id="2.3.1.180"/>
    </reaction>
    <physiologicalReaction direction="left-to-right" evidence="11">
        <dbReference type="Rhea" id="RHEA:12081"/>
    </physiologicalReaction>
</comment>
<accession>A0A1H3BHL1</accession>
<comment type="subunit">
    <text evidence="12">Homodimer.</text>
</comment>
<dbReference type="EC" id="2.3.1.180" evidence="3 12"/>
<evidence type="ECO:0000256" key="5">
    <source>
        <dbReference type="ARBA" id="ARBA00022679"/>
    </source>
</evidence>
<dbReference type="PANTHER" id="PTHR43091:SF1">
    <property type="entry name" value="BETA-KETOACYL-[ACYL-CARRIER-PROTEIN] SYNTHASE III, CHLOROPLASTIC"/>
    <property type="match status" value="1"/>
</dbReference>
<dbReference type="EMBL" id="FNNE01000009">
    <property type="protein sequence ID" value="SDX41191.1"/>
    <property type="molecule type" value="Genomic_DNA"/>
</dbReference>
<evidence type="ECO:0000256" key="9">
    <source>
        <dbReference type="ARBA" id="ARBA00023268"/>
    </source>
</evidence>
<evidence type="ECO:0000313" key="16">
    <source>
        <dbReference type="Proteomes" id="UP000199675"/>
    </source>
</evidence>
<dbReference type="UniPathway" id="UPA00094"/>
<evidence type="ECO:0000259" key="13">
    <source>
        <dbReference type="Pfam" id="PF08541"/>
    </source>
</evidence>
<keyword evidence="7 12" id="KW-0443">Lipid metabolism</keyword>